<name>A0AAD1YPI2_9LAMI</name>
<organism evidence="2 3">
    <name type="scientific">Fraxinus pennsylvanica</name>
    <dbReference type="NCBI Taxonomy" id="56036"/>
    <lineage>
        <taxon>Eukaryota</taxon>
        <taxon>Viridiplantae</taxon>
        <taxon>Streptophyta</taxon>
        <taxon>Embryophyta</taxon>
        <taxon>Tracheophyta</taxon>
        <taxon>Spermatophyta</taxon>
        <taxon>Magnoliopsida</taxon>
        <taxon>eudicotyledons</taxon>
        <taxon>Gunneridae</taxon>
        <taxon>Pentapetalae</taxon>
        <taxon>asterids</taxon>
        <taxon>lamiids</taxon>
        <taxon>Lamiales</taxon>
        <taxon>Oleaceae</taxon>
        <taxon>Oleeae</taxon>
        <taxon>Fraxinus</taxon>
    </lineage>
</organism>
<accession>A0AAD1YPI2</accession>
<evidence type="ECO:0000313" key="2">
    <source>
        <dbReference type="EMBL" id="CAI9754997.1"/>
    </source>
</evidence>
<dbReference type="AlphaFoldDB" id="A0AAD1YPI2"/>
<gene>
    <name evidence="2" type="ORF">FPE_LOCUS2428</name>
</gene>
<dbReference type="PANTHER" id="PTHR33625:SF4">
    <property type="entry name" value="OS08G0179900 PROTEIN"/>
    <property type="match status" value="1"/>
</dbReference>
<proteinExistence type="predicted"/>
<protein>
    <submittedName>
        <fullName evidence="2">Uncharacterized protein</fullName>
    </submittedName>
</protein>
<evidence type="ECO:0000256" key="1">
    <source>
        <dbReference type="SAM" id="MobiDB-lite"/>
    </source>
</evidence>
<keyword evidence="3" id="KW-1185">Reference proteome</keyword>
<sequence length="324" mass="34800">MKAAAKVVGFTVGTGGPRGVTAVENYPFSFSARKVASSYPVSARVSLEDDVKLKASQTQADVQRPCSELDDWEVAGGEEDLMVSAGETMPRVVFGGPPTLQEAKEATSELTVAIKKAYLSSPQSVGHGGSHTSDHGSTLLSNSEVLDTRHTTEKSVAAAVPTHAIQAFRFLNNSSAAQTVVASVACDPNVWNAVLQNQELQQFLQSQKTCLAFSDMNLDVKESVADYDLRNRSLQECDDRPSDSGHSEPGNGFQDIMQKIKLAVVEMMNSLSGFFQNFFRGKAANKGSMNDDETARLNSVETVLEASLMGLAIMAIMVILLKRG</sequence>
<evidence type="ECO:0000313" key="3">
    <source>
        <dbReference type="Proteomes" id="UP000834106"/>
    </source>
</evidence>
<feature type="compositionally biased region" description="Basic and acidic residues" evidence="1">
    <location>
        <begin position="234"/>
        <end position="246"/>
    </location>
</feature>
<dbReference type="EMBL" id="OU503036">
    <property type="protein sequence ID" value="CAI9754997.1"/>
    <property type="molecule type" value="Genomic_DNA"/>
</dbReference>
<feature type="region of interest" description="Disordered" evidence="1">
    <location>
        <begin position="234"/>
        <end position="253"/>
    </location>
</feature>
<reference evidence="2" key="1">
    <citation type="submission" date="2023-05" db="EMBL/GenBank/DDBJ databases">
        <authorList>
            <person name="Huff M."/>
        </authorList>
    </citation>
    <scope>NUCLEOTIDE SEQUENCE</scope>
</reference>
<dbReference type="PANTHER" id="PTHR33625">
    <property type="entry name" value="OS08G0179900 PROTEIN"/>
    <property type="match status" value="1"/>
</dbReference>
<dbReference type="Proteomes" id="UP000834106">
    <property type="component" value="Chromosome 1"/>
</dbReference>